<keyword evidence="4" id="KW-1185">Reference proteome</keyword>
<accession>A0A1B7XC35</accession>
<proteinExistence type="predicted"/>
<name>A0A1B7XC35_9BACT</name>
<keyword evidence="1" id="KW-0472">Membrane</keyword>
<evidence type="ECO:0000313" key="3">
    <source>
        <dbReference type="EMBL" id="OBQ51469.1"/>
    </source>
</evidence>
<dbReference type="EMBL" id="JXMS01000015">
    <property type="protein sequence ID" value="OBQ51469.1"/>
    <property type="molecule type" value="Genomic_DNA"/>
</dbReference>
<gene>
    <name evidence="3" type="ORF">SP90_09630</name>
</gene>
<keyword evidence="1" id="KW-1133">Transmembrane helix</keyword>
<evidence type="ECO:0000256" key="1">
    <source>
        <dbReference type="SAM" id="Phobius"/>
    </source>
</evidence>
<feature type="domain" description="DUF2062" evidence="2">
    <location>
        <begin position="3"/>
        <end position="132"/>
    </location>
</feature>
<evidence type="ECO:0000313" key="4">
    <source>
        <dbReference type="Proteomes" id="UP000091979"/>
    </source>
</evidence>
<dbReference type="Pfam" id="PF09835">
    <property type="entry name" value="DUF2062"/>
    <property type="match status" value="1"/>
</dbReference>
<dbReference type="STRING" id="1560234.SP90_09630"/>
<sequence>MPKVTMACILGLISASWPQIGTNPIMAILLSWITRCNKAIVSGVSIVFSPLQYLLMIPFLRLGETLLGVPHFETSVPEILTIVFTDPIGSFAILGIPLLHAILGWMFAWLFVAPACYYPVTVLLQKMRQKNRQ</sequence>
<dbReference type="AlphaFoldDB" id="A0A1B7XC35"/>
<dbReference type="PATRIC" id="fig|1560234.3.peg.757"/>
<organism evidence="3 4">
    <name type="scientific">Halodesulfovibrio spirochaetisodalis</name>
    <dbReference type="NCBI Taxonomy" id="1560234"/>
    <lineage>
        <taxon>Bacteria</taxon>
        <taxon>Pseudomonadati</taxon>
        <taxon>Thermodesulfobacteriota</taxon>
        <taxon>Desulfovibrionia</taxon>
        <taxon>Desulfovibrionales</taxon>
        <taxon>Desulfovibrionaceae</taxon>
        <taxon>Halodesulfovibrio</taxon>
    </lineage>
</organism>
<comment type="caution">
    <text evidence="3">The sequence shown here is derived from an EMBL/GenBank/DDBJ whole genome shotgun (WGS) entry which is preliminary data.</text>
</comment>
<reference evidence="3 4" key="1">
    <citation type="submission" date="2015-01" db="EMBL/GenBank/DDBJ databases">
        <title>Desulfovibrio sp. JC271 draft genome sequence.</title>
        <authorList>
            <person name="Shivani Y."/>
            <person name="Subhash Y."/>
            <person name="Sasikala C."/>
            <person name="Ramana C.V."/>
        </authorList>
    </citation>
    <scope>NUCLEOTIDE SEQUENCE [LARGE SCALE GENOMIC DNA]</scope>
    <source>
        <strain evidence="3 4">JC271</strain>
    </source>
</reference>
<protein>
    <recommendedName>
        <fullName evidence="2">DUF2062 domain-containing protein</fullName>
    </recommendedName>
</protein>
<feature type="transmembrane region" description="Helical" evidence="1">
    <location>
        <begin position="105"/>
        <end position="124"/>
    </location>
</feature>
<feature type="transmembrane region" description="Helical" evidence="1">
    <location>
        <begin position="40"/>
        <end position="59"/>
    </location>
</feature>
<evidence type="ECO:0000259" key="2">
    <source>
        <dbReference type="Pfam" id="PF09835"/>
    </source>
</evidence>
<keyword evidence="1" id="KW-0812">Transmembrane</keyword>
<dbReference type="Proteomes" id="UP000091979">
    <property type="component" value="Unassembled WGS sequence"/>
</dbReference>
<dbReference type="InterPro" id="IPR018639">
    <property type="entry name" value="DUF2062"/>
</dbReference>